<protein>
    <submittedName>
        <fullName evidence="11">Variant surface glycoprotein 378</fullName>
    </submittedName>
</protein>
<dbReference type="GO" id="GO:0042783">
    <property type="term" value="P:symbiont-mediated evasion of host immune response"/>
    <property type="evidence" value="ECO:0007669"/>
    <property type="project" value="InterPro"/>
</dbReference>
<dbReference type="Gene3D" id="1.10.470.10">
    <property type="entry name" value="Variant Surface Glycoprotein, subunit A, domain 2"/>
    <property type="match status" value="1"/>
</dbReference>
<comment type="subcellular location">
    <subcellularLocation>
        <location evidence="2">Cell membrane</location>
        <topology evidence="2">Lipid-anchor</topology>
        <topology evidence="2">GPI-anchor</topology>
    </subcellularLocation>
</comment>
<keyword evidence="8" id="KW-0732">Signal</keyword>
<accession>M4SXZ5</accession>
<feature type="chain" id="PRO_5004057936" evidence="8">
    <location>
        <begin position="24"/>
        <end position="520"/>
    </location>
</feature>
<keyword evidence="7" id="KW-0449">Lipoprotein</keyword>
<evidence type="ECO:0000313" key="11">
    <source>
        <dbReference type="EMBL" id="AGH60954.1"/>
    </source>
</evidence>
<dbReference type="GO" id="GO:0098552">
    <property type="term" value="C:side of membrane"/>
    <property type="evidence" value="ECO:0007669"/>
    <property type="project" value="UniProtKB-KW"/>
</dbReference>
<evidence type="ECO:0000256" key="3">
    <source>
        <dbReference type="ARBA" id="ARBA00022475"/>
    </source>
</evidence>
<reference evidence="11" key="1">
    <citation type="submission" date="2013-02" db="EMBL/GenBank/DDBJ databases">
        <authorList>
            <person name="Cross G.A.M."/>
            <person name="Kim H.-S."/>
            <person name="Wickstead B."/>
        </authorList>
    </citation>
    <scope>NUCLEOTIDE SEQUENCE</scope>
    <source>
        <strain evidence="11">Lister 427</strain>
    </source>
</reference>
<sequence>MNPSQNKGYILIFCLALVVPTQAARTAKHAALTQPFVKLCTLIGELKMTHEYVNDKLKQQAELTNKLEILADPLDIYSQAVADTAEARLATALTASARRAADQAGDTEVTLARHGLTLALRAGVVAGQATEFFEIMDQVTGDNPTAGGCLIDTGSGTAVSSYTGLKTKLVGCQSQAIPEATAGNAKQTAKPDFDAVTAEADISDPGSYTQANCFLLADPDSSGTGPAGVNARHNKLLYAAGAIQLDGTPLLQVKALKDTASEPTLSRYNELKQAQAAFDQIVLTDPTTADKVLYEFIMQDQTFLKAAAAVISNANKTGAQVLGDTNIMNQIRAKIGKNDAAFTANYLKTICGITIADNNEWGIKLTDKKLSGLTNTEEYAHLLTFFALTSQTQPENKECDSQVHVTTAEKVCNAIEKEQECNHTKDCHYDSKKDGKKCTLKKTVKEKLENESQEKGGKDGKNESKCGEAKIEDECKKVPGKIPEGKKAVCGWIEGKYQDSSFLLNRKFALMVSAFAALLF</sequence>
<dbReference type="VEuPathDB" id="TriTrypDB:Tb427_000328000"/>
<feature type="domain" description="Trypanosome variant surface glycoprotein C-terminal" evidence="10">
    <location>
        <begin position="412"/>
        <end position="519"/>
    </location>
</feature>
<dbReference type="SUPFAM" id="SSF118251">
    <property type="entry name" value="Variant surface glycoprotein MITAT 1.2, VSG 221, C-terminal domain"/>
    <property type="match status" value="1"/>
</dbReference>
<dbReference type="Pfam" id="PF10659">
    <property type="entry name" value="Trypan_glycop_C"/>
    <property type="match status" value="1"/>
</dbReference>
<evidence type="ECO:0000256" key="6">
    <source>
        <dbReference type="ARBA" id="ARBA00023180"/>
    </source>
</evidence>
<evidence type="ECO:0000256" key="2">
    <source>
        <dbReference type="ARBA" id="ARBA00004609"/>
    </source>
</evidence>
<name>M4SXZ5_9TRYP</name>
<dbReference type="InterPro" id="IPR001812">
    <property type="entry name" value="Trypano_VSG_A_N_dom"/>
</dbReference>
<comment type="function">
    <text evidence="1">VSG forms a coat on the surface of the parasite. The trypanosome evades the immune response of the host by expressing a series of antigenically distinct VSGs from an estimated 1000 VSG genes.</text>
</comment>
<dbReference type="EMBL" id="KC613523">
    <property type="protein sequence ID" value="AGH60954.1"/>
    <property type="molecule type" value="Genomic_DNA"/>
</dbReference>
<keyword evidence="6" id="KW-0325">Glycoprotein</keyword>
<feature type="domain" description="Trypanosome variant surface glycoprotein A-type N-terminal" evidence="9">
    <location>
        <begin position="12"/>
        <end position="385"/>
    </location>
</feature>
<reference evidence="11" key="2">
    <citation type="journal article" date="2014" name="Mol. Biochem. Parasitol.">
        <title>Capturing the variant surface glycoprotein repertoire (the VSGnome) of Trypanosoma brucei Lister 427.</title>
        <authorList>
            <person name="Cross G.A."/>
            <person name="Kim H.S."/>
            <person name="Wickstead B."/>
        </authorList>
    </citation>
    <scope>NUCLEOTIDE SEQUENCE</scope>
    <source>
        <strain evidence="11">Lister 427</strain>
    </source>
</reference>
<dbReference type="InterPro" id="IPR019609">
    <property type="entry name" value="Variant_surf_glycoprt_trypan_C"/>
</dbReference>
<dbReference type="InterPro" id="IPR027446">
    <property type="entry name" value="VSG_C_dom_sf"/>
</dbReference>
<evidence type="ECO:0000256" key="1">
    <source>
        <dbReference type="ARBA" id="ARBA00002523"/>
    </source>
</evidence>
<evidence type="ECO:0000256" key="7">
    <source>
        <dbReference type="ARBA" id="ARBA00023288"/>
    </source>
</evidence>
<keyword evidence="4" id="KW-0336">GPI-anchor</keyword>
<dbReference type="VEuPathDB" id="TriTrypDB:Tb927.9.16500"/>
<dbReference type="Pfam" id="PF00913">
    <property type="entry name" value="Trypan_glycop"/>
    <property type="match status" value="1"/>
</dbReference>
<evidence type="ECO:0000256" key="4">
    <source>
        <dbReference type="ARBA" id="ARBA00022622"/>
    </source>
</evidence>
<evidence type="ECO:0000259" key="9">
    <source>
        <dbReference type="Pfam" id="PF00913"/>
    </source>
</evidence>
<keyword evidence="3" id="KW-1003">Cell membrane</keyword>
<dbReference type="Gene3D" id="3.90.150.10">
    <property type="entry name" value="Variant Surface Glycoprotein, subunit A domain 1"/>
    <property type="match status" value="1"/>
</dbReference>
<dbReference type="AlphaFoldDB" id="M4SXZ5"/>
<dbReference type="SUPFAM" id="SSF58087">
    <property type="entry name" value="Variant surface glycoprotein (N-terminal domain)"/>
    <property type="match status" value="1"/>
</dbReference>
<evidence type="ECO:0000259" key="10">
    <source>
        <dbReference type="Pfam" id="PF10659"/>
    </source>
</evidence>
<feature type="signal peptide" evidence="8">
    <location>
        <begin position="1"/>
        <end position="23"/>
    </location>
</feature>
<dbReference type="GO" id="GO:0005886">
    <property type="term" value="C:plasma membrane"/>
    <property type="evidence" value="ECO:0007669"/>
    <property type="project" value="UniProtKB-SubCell"/>
</dbReference>
<evidence type="ECO:0000256" key="5">
    <source>
        <dbReference type="ARBA" id="ARBA00023136"/>
    </source>
</evidence>
<keyword evidence="5" id="KW-0472">Membrane</keyword>
<evidence type="ECO:0000256" key="8">
    <source>
        <dbReference type="SAM" id="SignalP"/>
    </source>
</evidence>
<organism evidence="11">
    <name type="scientific">Trypanosoma brucei</name>
    <dbReference type="NCBI Taxonomy" id="5691"/>
    <lineage>
        <taxon>Eukaryota</taxon>
        <taxon>Discoba</taxon>
        <taxon>Euglenozoa</taxon>
        <taxon>Kinetoplastea</taxon>
        <taxon>Metakinetoplastina</taxon>
        <taxon>Trypanosomatida</taxon>
        <taxon>Trypanosomatidae</taxon>
        <taxon>Trypanosoma</taxon>
    </lineage>
</organism>
<proteinExistence type="predicted"/>